<dbReference type="Proteomes" id="UP000714380">
    <property type="component" value="Unassembled WGS sequence"/>
</dbReference>
<feature type="signal peptide" evidence="4">
    <location>
        <begin position="1"/>
        <end position="22"/>
    </location>
</feature>
<dbReference type="PANTHER" id="PTHR11592">
    <property type="entry name" value="GLUTATHIONE PEROXIDASE"/>
    <property type="match status" value="1"/>
</dbReference>
<feature type="chain" id="PRO_5046230043" evidence="4">
    <location>
        <begin position="23"/>
        <end position="190"/>
    </location>
</feature>
<comment type="similarity">
    <text evidence="1">Belongs to the glutathione peroxidase family.</text>
</comment>
<evidence type="ECO:0000256" key="1">
    <source>
        <dbReference type="ARBA" id="ARBA00006926"/>
    </source>
</evidence>
<proteinExistence type="inferred from homology"/>
<evidence type="ECO:0000256" key="2">
    <source>
        <dbReference type="ARBA" id="ARBA00022559"/>
    </source>
</evidence>
<accession>A0ABS7ZNP3</accession>
<gene>
    <name evidence="5" type="ORF">I9W95_06830</name>
</gene>
<keyword evidence="4" id="KW-0732">Signal</keyword>
<keyword evidence="6" id="KW-1185">Reference proteome</keyword>
<comment type="caution">
    <text evidence="5">The sequence shown here is derived from an EMBL/GenBank/DDBJ whole genome shotgun (WGS) entry which is preliminary data.</text>
</comment>
<dbReference type="PANTHER" id="PTHR11592:SF44">
    <property type="entry name" value="GLUTATHIONE PEROXIDASE"/>
    <property type="match status" value="1"/>
</dbReference>
<keyword evidence="3" id="KW-0560">Oxidoreductase</keyword>
<evidence type="ECO:0000256" key="4">
    <source>
        <dbReference type="SAM" id="SignalP"/>
    </source>
</evidence>
<sequence>MRTGIQISLFSAVMTASAFVSAECPAIFQQPIKALNNEASIDLCAVTAGKPVLLVNTASRGGFVEQLAELEAIHERYKDHGLVVIGVSSDSFDGKADENAAADIYFHNYGVTFTMAGNVDVAGDNAHPLYQEVARQYYAPKWSFYKYLVTAEGQVVATNSSFTMPSTETLDALIRGELQAPLQIGYLSAR</sequence>
<dbReference type="SUPFAM" id="SSF52833">
    <property type="entry name" value="Thioredoxin-like"/>
    <property type="match status" value="1"/>
</dbReference>
<dbReference type="Pfam" id="PF00255">
    <property type="entry name" value="GSHPx"/>
    <property type="match status" value="1"/>
</dbReference>
<dbReference type="PIRSF" id="PIRSF000303">
    <property type="entry name" value="Glutathion_perox"/>
    <property type="match status" value="1"/>
</dbReference>
<dbReference type="PROSITE" id="PS51355">
    <property type="entry name" value="GLUTATHIONE_PEROXID_3"/>
    <property type="match status" value="1"/>
</dbReference>
<dbReference type="InterPro" id="IPR036249">
    <property type="entry name" value="Thioredoxin-like_sf"/>
</dbReference>
<keyword evidence="2 5" id="KW-0575">Peroxidase</keyword>
<dbReference type="EMBL" id="JAEDAH010000032">
    <property type="protein sequence ID" value="MCA6063319.1"/>
    <property type="molecule type" value="Genomic_DNA"/>
</dbReference>
<protein>
    <submittedName>
        <fullName evidence="5">Glutathione peroxidase</fullName>
    </submittedName>
</protein>
<evidence type="ECO:0000256" key="3">
    <source>
        <dbReference type="ARBA" id="ARBA00023002"/>
    </source>
</evidence>
<evidence type="ECO:0000313" key="6">
    <source>
        <dbReference type="Proteomes" id="UP000714380"/>
    </source>
</evidence>
<evidence type="ECO:0000313" key="5">
    <source>
        <dbReference type="EMBL" id="MCA6063319.1"/>
    </source>
</evidence>
<reference evidence="5 6" key="1">
    <citation type="submission" date="2020-12" db="EMBL/GenBank/DDBJ databases">
        <title>Novel Thalassolituus-related marine hydrocarbonoclastic bacteria mediated algae-derived hydrocarbons mineralization in twilight zone of the northern South China Sea.</title>
        <authorList>
            <person name="Dong C."/>
        </authorList>
    </citation>
    <scope>NUCLEOTIDE SEQUENCE [LARGE SCALE GENOMIC DNA]</scope>
    <source>
        <strain evidence="5 6">IMCC1826</strain>
    </source>
</reference>
<name>A0ABS7ZNP3_9GAMM</name>
<dbReference type="GO" id="GO:0004601">
    <property type="term" value="F:peroxidase activity"/>
    <property type="evidence" value="ECO:0007669"/>
    <property type="project" value="UniProtKB-KW"/>
</dbReference>
<organism evidence="5 6">
    <name type="scientific">Thalassolituus marinus</name>
    <dbReference type="NCBI Taxonomy" id="671053"/>
    <lineage>
        <taxon>Bacteria</taxon>
        <taxon>Pseudomonadati</taxon>
        <taxon>Pseudomonadota</taxon>
        <taxon>Gammaproteobacteria</taxon>
        <taxon>Oceanospirillales</taxon>
        <taxon>Oceanospirillaceae</taxon>
        <taxon>Thalassolituus</taxon>
    </lineage>
</organism>
<dbReference type="Gene3D" id="3.40.30.10">
    <property type="entry name" value="Glutaredoxin"/>
    <property type="match status" value="1"/>
</dbReference>
<dbReference type="InterPro" id="IPR000889">
    <property type="entry name" value="Glutathione_peroxidase"/>
</dbReference>
<dbReference type="RefSeq" id="WP_225673210.1">
    <property type="nucleotide sequence ID" value="NZ_JAEDAH010000032.1"/>
</dbReference>